<comment type="subcellular location">
    <subcellularLocation>
        <location evidence="1">Membrane</location>
        <topology evidence="1">Multi-pass membrane protein</topology>
    </subcellularLocation>
</comment>
<dbReference type="GO" id="GO:0098852">
    <property type="term" value="C:lytic vacuole membrane"/>
    <property type="evidence" value="ECO:0007669"/>
    <property type="project" value="UniProtKB-ARBA"/>
</dbReference>
<dbReference type="Pfam" id="PF04193">
    <property type="entry name" value="PQ-loop"/>
    <property type="match status" value="2"/>
</dbReference>
<evidence type="ECO:0000256" key="1">
    <source>
        <dbReference type="ARBA" id="ARBA00004141"/>
    </source>
</evidence>
<feature type="transmembrane region" description="Helical" evidence="7">
    <location>
        <begin position="67"/>
        <end position="88"/>
    </location>
</feature>
<dbReference type="InterPro" id="IPR051415">
    <property type="entry name" value="LAAT-1"/>
</dbReference>
<dbReference type="GO" id="GO:0034486">
    <property type="term" value="P:vacuolar transmembrane transport"/>
    <property type="evidence" value="ECO:0007669"/>
    <property type="project" value="UniProtKB-ARBA"/>
</dbReference>
<sequence>MAEYATLSSVLGWVSIACWIVVYSPQIVENFRLKSGEGLSVLFVLIWLLGDLCNLGGALMARLLPTIIILAVYYTICDMILLFQIYYYRWVNTREERSTLSGDASVITTVGEETPLLSDTREGPKEKPPISREFVKYAGALVFVFATGVTAWSISDYFDKGEEIPEGPDDSLEWNSQIMGWTSAALYIGARIPQIFKNFETKCEGLSPFLFLFSITGNTTYALSICAASMDPKYLLKSASWLAGSSLTVFLDVFVLCQFFYYRSVERGHTQPTS</sequence>
<dbReference type="InterPro" id="IPR006603">
    <property type="entry name" value="PQ-loop_rpt"/>
</dbReference>
<dbReference type="Gene3D" id="1.20.1280.290">
    <property type="match status" value="2"/>
</dbReference>
<evidence type="ECO:0000313" key="9">
    <source>
        <dbReference type="Proteomes" id="UP000076761"/>
    </source>
</evidence>
<feature type="transmembrane region" description="Helical" evidence="7">
    <location>
        <begin position="242"/>
        <end position="262"/>
    </location>
</feature>
<dbReference type="FunFam" id="1.20.1280.290:FF:000009">
    <property type="entry name" value="PQ loop repeat family protein"/>
    <property type="match status" value="1"/>
</dbReference>
<dbReference type="OrthoDB" id="8048523at2759"/>
<dbReference type="EMBL" id="KV425585">
    <property type="protein sequence ID" value="KZT23389.1"/>
    <property type="molecule type" value="Genomic_DNA"/>
</dbReference>
<comment type="catalytic activity">
    <reaction evidence="6">
        <text>L-histidine(out) + L-arginine(in) = L-histidine(in) + L-arginine(out)</text>
        <dbReference type="Rhea" id="RHEA:71063"/>
        <dbReference type="ChEBI" id="CHEBI:32682"/>
        <dbReference type="ChEBI" id="CHEBI:57595"/>
    </reaction>
</comment>
<dbReference type="PANTHER" id="PTHR16201">
    <property type="entry name" value="SEVEN TRANSMEMBRANE PROTEIN 1-RELATED"/>
    <property type="match status" value="1"/>
</dbReference>
<reference evidence="8 9" key="1">
    <citation type="journal article" date="2016" name="Mol. Biol. Evol.">
        <title>Comparative Genomics of Early-Diverging Mushroom-Forming Fungi Provides Insights into the Origins of Lignocellulose Decay Capabilities.</title>
        <authorList>
            <person name="Nagy L.G."/>
            <person name="Riley R."/>
            <person name="Tritt A."/>
            <person name="Adam C."/>
            <person name="Daum C."/>
            <person name="Floudas D."/>
            <person name="Sun H."/>
            <person name="Yadav J.S."/>
            <person name="Pangilinan J."/>
            <person name="Larsson K.H."/>
            <person name="Matsuura K."/>
            <person name="Barry K."/>
            <person name="Labutti K."/>
            <person name="Kuo R."/>
            <person name="Ohm R.A."/>
            <person name="Bhattacharya S.S."/>
            <person name="Shirouzu T."/>
            <person name="Yoshinaga Y."/>
            <person name="Martin F.M."/>
            <person name="Grigoriev I.V."/>
            <person name="Hibbett D.S."/>
        </authorList>
    </citation>
    <scope>NUCLEOTIDE SEQUENCE [LARGE SCALE GENOMIC DNA]</scope>
    <source>
        <strain evidence="8 9">HHB14362 ss-1</strain>
    </source>
</reference>
<organism evidence="8 9">
    <name type="scientific">Neolentinus lepideus HHB14362 ss-1</name>
    <dbReference type="NCBI Taxonomy" id="1314782"/>
    <lineage>
        <taxon>Eukaryota</taxon>
        <taxon>Fungi</taxon>
        <taxon>Dikarya</taxon>
        <taxon>Basidiomycota</taxon>
        <taxon>Agaricomycotina</taxon>
        <taxon>Agaricomycetes</taxon>
        <taxon>Gloeophyllales</taxon>
        <taxon>Gloeophyllaceae</taxon>
        <taxon>Neolentinus</taxon>
    </lineage>
</organism>
<evidence type="ECO:0000256" key="4">
    <source>
        <dbReference type="ARBA" id="ARBA00023136"/>
    </source>
</evidence>
<feature type="transmembrane region" description="Helical" evidence="7">
    <location>
        <begin position="40"/>
        <end position="61"/>
    </location>
</feature>
<dbReference type="FunFam" id="1.20.1280.290:FF:000012">
    <property type="entry name" value="Vacuolar membrane PQ loop repeat protein"/>
    <property type="match status" value="1"/>
</dbReference>
<feature type="transmembrane region" description="Helical" evidence="7">
    <location>
        <begin position="134"/>
        <end position="154"/>
    </location>
</feature>
<comment type="similarity">
    <text evidence="5">Belongs to the laat-1 family.</text>
</comment>
<feature type="transmembrane region" description="Helical" evidence="7">
    <location>
        <begin position="6"/>
        <end position="28"/>
    </location>
</feature>
<dbReference type="PANTHER" id="PTHR16201:SF44">
    <property type="entry name" value="SEVEN TRANSMEMBRANE PROTEIN 1"/>
    <property type="match status" value="1"/>
</dbReference>
<evidence type="ECO:0000256" key="5">
    <source>
        <dbReference type="ARBA" id="ARBA00038039"/>
    </source>
</evidence>
<dbReference type="SMART" id="SM00679">
    <property type="entry name" value="CTNS"/>
    <property type="match status" value="2"/>
</dbReference>
<keyword evidence="4 7" id="KW-0472">Membrane</keyword>
<feature type="transmembrane region" description="Helical" evidence="7">
    <location>
        <begin position="210"/>
        <end position="230"/>
    </location>
</feature>
<dbReference type="InParanoid" id="A0A165R6Y2"/>
<evidence type="ECO:0000256" key="3">
    <source>
        <dbReference type="ARBA" id="ARBA00022989"/>
    </source>
</evidence>
<name>A0A165R6Y2_9AGAM</name>
<evidence type="ECO:0000256" key="7">
    <source>
        <dbReference type="SAM" id="Phobius"/>
    </source>
</evidence>
<keyword evidence="3 7" id="KW-1133">Transmembrane helix</keyword>
<gene>
    <name evidence="8" type="ORF">NEOLEDRAFT_1136423</name>
</gene>
<dbReference type="Proteomes" id="UP000076761">
    <property type="component" value="Unassembled WGS sequence"/>
</dbReference>
<proteinExistence type="inferred from homology"/>
<dbReference type="AlphaFoldDB" id="A0A165R6Y2"/>
<protein>
    <submittedName>
        <fullName evidence="8">PQ-loop-domain-containing protein</fullName>
    </submittedName>
</protein>
<dbReference type="FunCoup" id="A0A165R6Y2">
    <property type="interactions" value="128"/>
</dbReference>
<evidence type="ECO:0000313" key="8">
    <source>
        <dbReference type="EMBL" id="KZT23389.1"/>
    </source>
</evidence>
<evidence type="ECO:0000256" key="6">
    <source>
        <dbReference type="ARBA" id="ARBA00050768"/>
    </source>
</evidence>
<dbReference type="GO" id="GO:0015174">
    <property type="term" value="F:basic amino acid transmembrane transporter activity"/>
    <property type="evidence" value="ECO:0007669"/>
    <property type="project" value="UniProtKB-ARBA"/>
</dbReference>
<keyword evidence="2 7" id="KW-0812">Transmembrane</keyword>
<keyword evidence="9" id="KW-1185">Reference proteome</keyword>
<evidence type="ECO:0000256" key="2">
    <source>
        <dbReference type="ARBA" id="ARBA00022692"/>
    </source>
</evidence>
<accession>A0A165R6Y2</accession>